<dbReference type="Gene3D" id="2.40.160.20">
    <property type="match status" value="1"/>
</dbReference>
<dbReference type="InterPro" id="IPR011250">
    <property type="entry name" value="OMP/PagP_B-barrel"/>
</dbReference>
<dbReference type="InterPro" id="IPR027385">
    <property type="entry name" value="Beta-barrel_OMP"/>
</dbReference>
<protein>
    <submittedName>
        <fullName evidence="4">Porin family protein</fullName>
    </submittedName>
</protein>
<feature type="domain" description="Outer membrane protein beta-barrel" evidence="3">
    <location>
        <begin position="9"/>
        <end position="215"/>
    </location>
</feature>
<comment type="caution">
    <text evidence="4">The sequence shown here is derived from an EMBL/GenBank/DDBJ whole genome shotgun (WGS) entry which is preliminary data.</text>
</comment>
<dbReference type="Pfam" id="PF13505">
    <property type="entry name" value="OMP_b-brl"/>
    <property type="match status" value="1"/>
</dbReference>
<accession>A0A5N1IR52</accession>
<name>A0A5N1IR52_9BACT</name>
<dbReference type="SUPFAM" id="SSF56925">
    <property type="entry name" value="OMPA-like"/>
    <property type="match status" value="1"/>
</dbReference>
<evidence type="ECO:0000256" key="1">
    <source>
        <dbReference type="ARBA" id="ARBA00022729"/>
    </source>
</evidence>
<dbReference type="RefSeq" id="WP_150905141.1">
    <property type="nucleotide sequence ID" value="NZ_VTWT01000010.1"/>
</dbReference>
<keyword evidence="5" id="KW-1185">Reference proteome</keyword>
<sequence length="216" mass="23534">MKRNLLLFCLCALSLNSWAGEGLSEKGFFAIRTGLSVPQGDFGSLSANNQNAGLAVKGFHVAAEYGNFLSDYFGLSGTFGIRRHALDLYEVNRAVMGPKLYAQSKWRTSYLLGNLLLKYPVSQAFSVYLKGGAGLTFNTLPQVTTTPSGQTDQKVTAEALAYGWGGGIKSIVENRVGFGLEIFSIHSKPTFKNNNVTVKQDMNALNYSLSISYQFN</sequence>
<reference evidence="4 5" key="1">
    <citation type="submission" date="2019-09" db="EMBL/GenBank/DDBJ databases">
        <title>Genome sequence of Adhaeribacter sp. M2.</title>
        <authorList>
            <person name="Srinivasan S."/>
        </authorList>
    </citation>
    <scope>NUCLEOTIDE SEQUENCE [LARGE SCALE GENOMIC DNA]</scope>
    <source>
        <strain evidence="4 5">M2</strain>
    </source>
</reference>
<dbReference type="AlphaFoldDB" id="A0A5N1IR52"/>
<feature type="chain" id="PRO_5024836508" evidence="2">
    <location>
        <begin position="20"/>
        <end position="216"/>
    </location>
</feature>
<evidence type="ECO:0000313" key="5">
    <source>
        <dbReference type="Proteomes" id="UP000326570"/>
    </source>
</evidence>
<evidence type="ECO:0000313" key="4">
    <source>
        <dbReference type="EMBL" id="KAA9326050.1"/>
    </source>
</evidence>
<dbReference type="Proteomes" id="UP000326570">
    <property type="component" value="Unassembled WGS sequence"/>
</dbReference>
<keyword evidence="1 2" id="KW-0732">Signal</keyword>
<organism evidence="4 5">
    <name type="scientific">Adhaeribacter soli</name>
    <dbReference type="NCBI Taxonomy" id="2607655"/>
    <lineage>
        <taxon>Bacteria</taxon>
        <taxon>Pseudomonadati</taxon>
        <taxon>Bacteroidota</taxon>
        <taxon>Cytophagia</taxon>
        <taxon>Cytophagales</taxon>
        <taxon>Hymenobacteraceae</taxon>
        <taxon>Adhaeribacter</taxon>
    </lineage>
</organism>
<evidence type="ECO:0000259" key="3">
    <source>
        <dbReference type="Pfam" id="PF13505"/>
    </source>
</evidence>
<gene>
    <name evidence="4" type="ORF">F0P94_16670</name>
</gene>
<dbReference type="EMBL" id="VTWT01000010">
    <property type="protein sequence ID" value="KAA9326050.1"/>
    <property type="molecule type" value="Genomic_DNA"/>
</dbReference>
<proteinExistence type="predicted"/>
<evidence type="ECO:0000256" key="2">
    <source>
        <dbReference type="SAM" id="SignalP"/>
    </source>
</evidence>
<feature type="signal peptide" evidence="2">
    <location>
        <begin position="1"/>
        <end position="19"/>
    </location>
</feature>